<organism evidence="5 6">
    <name type="scientific">Candidatus Wildermuthbacteria bacterium RIFCSPLOWO2_01_FULL_47_18</name>
    <dbReference type="NCBI Taxonomy" id="1802460"/>
    <lineage>
        <taxon>Bacteria</taxon>
        <taxon>Candidatus Wildermuthiibacteriota</taxon>
    </lineage>
</organism>
<comment type="cofactor">
    <cofactor evidence="1">
        <name>Mg(2+)</name>
        <dbReference type="ChEBI" id="CHEBI:18420"/>
    </cofactor>
</comment>
<comment type="similarity">
    <text evidence="3">Belongs to the Nudix hydrolase family.</text>
</comment>
<dbReference type="InterPro" id="IPR020476">
    <property type="entry name" value="Nudix_hydrolase"/>
</dbReference>
<dbReference type="AlphaFoldDB" id="A0A1G2RK08"/>
<dbReference type="GO" id="GO:0016787">
    <property type="term" value="F:hydrolase activity"/>
    <property type="evidence" value="ECO:0007669"/>
    <property type="project" value="UniProtKB-KW"/>
</dbReference>
<feature type="domain" description="Nudix hydrolase" evidence="4">
    <location>
        <begin position="17"/>
        <end position="147"/>
    </location>
</feature>
<accession>A0A1G2RK08</accession>
<dbReference type="EMBL" id="MHUF01000015">
    <property type="protein sequence ID" value="OHA72632.1"/>
    <property type="molecule type" value="Genomic_DNA"/>
</dbReference>
<evidence type="ECO:0000256" key="1">
    <source>
        <dbReference type="ARBA" id="ARBA00001946"/>
    </source>
</evidence>
<dbReference type="InterPro" id="IPR020084">
    <property type="entry name" value="NUDIX_hydrolase_CS"/>
</dbReference>
<dbReference type="InterPro" id="IPR000086">
    <property type="entry name" value="NUDIX_hydrolase_dom"/>
</dbReference>
<dbReference type="Gene3D" id="3.90.79.10">
    <property type="entry name" value="Nucleoside Triphosphate Pyrophosphohydrolase"/>
    <property type="match status" value="1"/>
</dbReference>
<dbReference type="Proteomes" id="UP000177287">
    <property type="component" value="Unassembled WGS sequence"/>
</dbReference>
<dbReference type="PROSITE" id="PS00893">
    <property type="entry name" value="NUDIX_BOX"/>
    <property type="match status" value="1"/>
</dbReference>
<evidence type="ECO:0000256" key="3">
    <source>
        <dbReference type="RuleBase" id="RU003476"/>
    </source>
</evidence>
<name>A0A1G2RK08_9BACT</name>
<dbReference type="PRINTS" id="PR00502">
    <property type="entry name" value="NUDIXFAMILY"/>
</dbReference>
<evidence type="ECO:0000256" key="2">
    <source>
        <dbReference type="ARBA" id="ARBA00022801"/>
    </source>
</evidence>
<gene>
    <name evidence="5" type="ORF">A3A27_00905</name>
</gene>
<evidence type="ECO:0000313" key="6">
    <source>
        <dbReference type="Proteomes" id="UP000177287"/>
    </source>
</evidence>
<sequence length="160" mass="18420">MKIFTPEERVQYLAKRNRKLMSSTVIFLDEADKVLVLETTYEENWEVPGGGIEENESPLEAARRETKEELGFDIKDPKFVGVDYRHTQKGKEEMLHFVFFGGVLDKSKINQIKLQPEELKAYKFVDLEEVYKICGPNIGPRVGRALGAIRTSSSIYWDSE</sequence>
<evidence type="ECO:0000259" key="4">
    <source>
        <dbReference type="PROSITE" id="PS51462"/>
    </source>
</evidence>
<evidence type="ECO:0000313" key="5">
    <source>
        <dbReference type="EMBL" id="OHA72632.1"/>
    </source>
</evidence>
<dbReference type="SUPFAM" id="SSF55811">
    <property type="entry name" value="Nudix"/>
    <property type="match status" value="1"/>
</dbReference>
<comment type="caution">
    <text evidence="5">The sequence shown here is derived from an EMBL/GenBank/DDBJ whole genome shotgun (WGS) entry which is preliminary data.</text>
</comment>
<keyword evidence="2 3" id="KW-0378">Hydrolase</keyword>
<dbReference type="CDD" id="cd18876">
    <property type="entry name" value="NUDIX_Hydrolase"/>
    <property type="match status" value="1"/>
</dbReference>
<proteinExistence type="inferred from homology"/>
<dbReference type="PROSITE" id="PS51462">
    <property type="entry name" value="NUDIX"/>
    <property type="match status" value="1"/>
</dbReference>
<dbReference type="Pfam" id="PF00293">
    <property type="entry name" value="NUDIX"/>
    <property type="match status" value="1"/>
</dbReference>
<dbReference type="PANTHER" id="PTHR43046">
    <property type="entry name" value="GDP-MANNOSE MANNOSYL HYDROLASE"/>
    <property type="match status" value="1"/>
</dbReference>
<protein>
    <recommendedName>
        <fullName evidence="4">Nudix hydrolase domain-containing protein</fullName>
    </recommendedName>
</protein>
<reference evidence="5 6" key="1">
    <citation type="journal article" date="2016" name="Nat. Commun.">
        <title>Thousands of microbial genomes shed light on interconnected biogeochemical processes in an aquifer system.</title>
        <authorList>
            <person name="Anantharaman K."/>
            <person name="Brown C.T."/>
            <person name="Hug L.A."/>
            <person name="Sharon I."/>
            <person name="Castelle C.J."/>
            <person name="Probst A.J."/>
            <person name="Thomas B.C."/>
            <person name="Singh A."/>
            <person name="Wilkins M.J."/>
            <person name="Karaoz U."/>
            <person name="Brodie E.L."/>
            <person name="Williams K.H."/>
            <person name="Hubbard S.S."/>
            <person name="Banfield J.F."/>
        </authorList>
    </citation>
    <scope>NUCLEOTIDE SEQUENCE [LARGE SCALE GENOMIC DNA]</scope>
</reference>
<dbReference type="PANTHER" id="PTHR43046:SF14">
    <property type="entry name" value="MUTT_NUDIX FAMILY PROTEIN"/>
    <property type="match status" value="1"/>
</dbReference>
<dbReference type="InterPro" id="IPR015797">
    <property type="entry name" value="NUDIX_hydrolase-like_dom_sf"/>
</dbReference>